<dbReference type="EMBL" id="JACHCC010000011">
    <property type="protein sequence ID" value="MBB6502003.1"/>
    <property type="molecule type" value="Genomic_DNA"/>
</dbReference>
<gene>
    <name evidence="2" type="ORF">HDF25_004180</name>
</gene>
<dbReference type="Gene3D" id="3.90.1340.10">
    <property type="entry name" value="Phage tail collar domain"/>
    <property type="match status" value="1"/>
</dbReference>
<sequence>MSDFLGSISMFTFNFPPRGYAQCDGQLLAINTNAALFSLLGTTYGGNGVTTFALPDFRGRTPLHYGTGSYTLGATSGEESHLLTLTEIPLHSHTFGAGYVRAKAGSTTANATAPENNYYASNPALTTRFSNRADTAMYNNGPFNTQQVGSGQAHENRMPFVVLNFVIALTGIFPSRN</sequence>
<dbReference type="InterPro" id="IPR037053">
    <property type="entry name" value="Phage_tail_collar_dom_sf"/>
</dbReference>
<proteinExistence type="predicted"/>
<name>A0A7X0J6I1_9SPHI</name>
<organism evidence="2 3">
    <name type="scientific">Pedobacter cryoconitis</name>
    <dbReference type="NCBI Taxonomy" id="188932"/>
    <lineage>
        <taxon>Bacteria</taxon>
        <taxon>Pseudomonadati</taxon>
        <taxon>Bacteroidota</taxon>
        <taxon>Sphingobacteriia</taxon>
        <taxon>Sphingobacteriales</taxon>
        <taxon>Sphingobacteriaceae</taxon>
        <taxon>Pedobacter</taxon>
    </lineage>
</organism>
<evidence type="ECO:0000313" key="3">
    <source>
        <dbReference type="Proteomes" id="UP000521017"/>
    </source>
</evidence>
<dbReference type="Pfam" id="PF07484">
    <property type="entry name" value="Collar"/>
    <property type="match status" value="1"/>
</dbReference>
<comment type="caution">
    <text evidence="2">The sequence shown here is derived from an EMBL/GenBank/DDBJ whole genome shotgun (WGS) entry which is preliminary data.</text>
</comment>
<accession>A0A7X0J6I1</accession>
<dbReference type="AlphaFoldDB" id="A0A7X0J6I1"/>
<protein>
    <submittedName>
        <fullName evidence="2">Microcystin-dependent protein</fullName>
    </submittedName>
</protein>
<dbReference type="RefSeq" id="WP_184628257.1">
    <property type="nucleotide sequence ID" value="NZ_JACHCC010000011.1"/>
</dbReference>
<feature type="domain" description="Phage tail collar" evidence="1">
    <location>
        <begin position="6"/>
        <end position="62"/>
    </location>
</feature>
<dbReference type="InterPro" id="IPR011083">
    <property type="entry name" value="Phage_tail_collar_dom"/>
</dbReference>
<evidence type="ECO:0000259" key="1">
    <source>
        <dbReference type="Pfam" id="PF07484"/>
    </source>
</evidence>
<reference evidence="2 3" key="1">
    <citation type="submission" date="2020-08" db="EMBL/GenBank/DDBJ databases">
        <title>Genomic Encyclopedia of Type Strains, Phase IV (KMG-V): Genome sequencing to study the core and pangenomes of soil and plant-associated prokaryotes.</title>
        <authorList>
            <person name="Whitman W."/>
        </authorList>
    </citation>
    <scope>NUCLEOTIDE SEQUENCE [LARGE SCALE GENOMIC DNA]</scope>
    <source>
        <strain evidence="2 3">M2T3</strain>
    </source>
</reference>
<evidence type="ECO:0000313" key="2">
    <source>
        <dbReference type="EMBL" id="MBB6502003.1"/>
    </source>
</evidence>
<dbReference type="SUPFAM" id="SSF88874">
    <property type="entry name" value="Receptor-binding domain of short tail fibre protein gp12"/>
    <property type="match status" value="1"/>
</dbReference>
<dbReference type="Proteomes" id="UP000521017">
    <property type="component" value="Unassembled WGS sequence"/>
</dbReference>